<keyword evidence="2" id="KW-1185">Reference proteome</keyword>
<protein>
    <submittedName>
        <fullName evidence="1">Receptor-like protein kinase</fullName>
    </submittedName>
</protein>
<gene>
    <name evidence="1" type="ORF">M6B38_115085</name>
</gene>
<dbReference type="GO" id="GO:0016301">
    <property type="term" value="F:kinase activity"/>
    <property type="evidence" value="ECO:0007669"/>
    <property type="project" value="UniProtKB-KW"/>
</dbReference>
<organism evidence="1 2">
    <name type="scientific">Iris pallida</name>
    <name type="common">Sweet iris</name>
    <dbReference type="NCBI Taxonomy" id="29817"/>
    <lineage>
        <taxon>Eukaryota</taxon>
        <taxon>Viridiplantae</taxon>
        <taxon>Streptophyta</taxon>
        <taxon>Embryophyta</taxon>
        <taxon>Tracheophyta</taxon>
        <taxon>Spermatophyta</taxon>
        <taxon>Magnoliopsida</taxon>
        <taxon>Liliopsida</taxon>
        <taxon>Asparagales</taxon>
        <taxon>Iridaceae</taxon>
        <taxon>Iridoideae</taxon>
        <taxon>Irideae</taxon>
        <taxon>Iris</taxon>
    </lineage>
</organism>
<reference evidence="1" key="1">
    <citation type="journal article" date="2023" name="GigaByte">
        <title>Genome assembly of the bearded iris, Iris pallida Lam.</title>
        <authorList>
            <person name="Bruccoleri R.E."/>
            <person name="Oakeley E.J."/>
            <person name="Faust A.M.E."/>
            <person name="Altorfer M."/>
            <person name="Dessus-Babus S."/>
            <person name="Burckhardt D."/>
            <person name="Oertli M."/>
            <person name="Naumann U."/>
            <person name="Petersen F."/>
            <person name="Wong J."/>
        </authorList>
    </citation>
    <scope>NUCLEOTIDE SEQUENCE</scope>
    <source>
        <strain evidence="1">GSM-AAB239-AS_SAM_17_03QT</strain>
    </source>
</reference>
<evidence type="ECO:0000313" key="2">
    <source>
        <dbReference type="Proteomes" id="UP001140949"/>
    </source>
</evidence>
<keyword evidence="1" id="KW-0418">Kinase</keyword>
<keyword evidence="1" id="KW-0808">Transferase</keyword>
<dbReference type="AlphaFoldDB" id="A0AAX6I4L5"/>
<dbReference type="Proteomes" id="UP001140949">
    <property type="component" value="Unassembled WGS sequence"/>
</dbReference>
<accession>A0AAX6I4L5</accession>
<sequence length="68" mass="7484">MPACPCQQQLDLAVLCQLHLELFRPDAVPLGRRPLQQTPQCGVPQPVGLRNLRLLGTGDRTAEAPRND</sequence>
<keyword evidence="1" id="KW-0675">Receptor</keyword>
<evidence type="ECO:0000313" key="1">
    <source>
        <dbReference type="EMBL" id="KAJ6847797.1"/>
    </source>
</evidence>
<dbReference type="EMBL" id="JANAVB010004800">
    <property type="protein sequence ID" value="KAJ6847797.1"/>
    <property type="molecule type" value="Genomic_DNA"/>
</dbReference>
<comment type="caution">
    <text evidence="1">The sequence shown here is derived from an EMBL/GenBank/DDBJ whole genome shotgun (WGS) entry which is preliminary data.</text>
</comment>
<name>A0AAX6I4L5_IRIPA</name>
<proteinExistence type="predicted"/>
<reference evidence="1" key="2">
    <citation type="submission" date="2023-04" db="EMBL/GenBank/DDBJ databases">
        <authorList>
            <person name="Bruccoleri R.E."/>
            <person name="Oakeley E.J."/>
            <person name="Faust A.-M."/>
            <person name="Dessus-Babus S."/>
            <person name="Altorfer M."/>
            <person name="Burckhardt D."/>
            <person name="Oertli M."/>
            <person name="Naumann U."/>
            <person name="Petersen F."/>
            <person name="Wong J."/>
        </authorList>
    </citation>
    <scope>NUCLEOTIDE SEQUENCE</scope>
    <source>
        <strain evidence="1">GSM-AAB239-AS_SAM_17_03QT</strain>
        <tissue evidence="1">Leaf</tissue>
    </source>
</reference>